<name>A0A382SXM6_9ZZZZ</name>
<organism evidence="1">
    <name type="scientific">marine metagenome</name>
    <dbReference type="NCBI Taxonomy" id="408172"/>
    <lineage>
        <taxon>unclassified sequences</taxon>
        <taxon>metagenomes</taxon>
        <taxon>ecological metagenomes</taxon>
    </lineage>
</organism>
<dbReference type="EMBL" id="UINC01132364">
    <property type="protein sequence ID" value="SVD14636.1"/>
    <property type="molecule type" value="Genomic_DNA"/>
</dbReference>
<sequence length="222" mass="23909">MLGRIIPLLFILSFINAQIALPTFQAVHKPHTAEAEALCASTSTLEVRVSAGNDDAEEAEGGSMYRNSSDLELVYDTWSNQNSQEVGMRFLNVTIAQGKEIKNAYIRFTADETSSSSVTVTIHGEDIDDAAQFGSNSNNISSRTKTSASVDWTPDAWSSTGATHDSPDLTTIAQEIINRSSWSSGNDMVFIVTGTGTGKRTAESYDGSSSKAPLLHIEYCTP</sequence>
<dbReference type="AlphaFoldDB" id="A0A382SXM6"/>
<reference evidence="1" key="1">
    <citation type="submission" date="2018-05" db="EMBL/GenBank/DDBJ databases">
        <authorList>
            <person name="Lanie J.A."/>
            <person name="Ng W.-L."/>
            <person name="Kazmierczak K.M."/>
            <person name="Andrzejewski T.M."/>
            <person name="Davidsen T.M."/>
            <person name="Wayne K.J."/>
            <person name="Tettelin H."/>
            <person name="Glass J.I."/>
            <person name="Rusch D."/>
            <person name="Podicherti R."/>
            <person name="Tsui H.-C.T."/>
            <person name="Winkler M.E."/>
        </authorList>
    </citation>
    <scope>NUCLEOTIDE SEQUENCE</scope>
</reference>
<proteinExistence type="predicted"/>
<evidence type="ECO:0000313" key="1">
    <source>
        <dbReference type="EMBL" id="SVD14636.1"/>
    </source>
</evidence>
<protein>
    <submittedName>
        <fullName evidence="1">Uncharacterized protein</fullName>
    </submittedName>
</protein>
<accession>A0A382SXM6</accession>
<gene>
    <name evidence="1" type="ORF">METZ01_LOCUS367490</name>
</gene>